<dbReference type="InterPro" id="IPR016024">
    <property type="entry name" value="ARM-type_fold"/>
</dbReference>
<comment type="caution">
    <text evidence="2">The sequence shown here is derived from an EMBL/GenBank/DDBJ whole genome shotgun (WGS) entry which is preliminary data.</text>
</comment>
<feature type="coiled-coil region" evidence="1">
    <location>
        <begin position="56"/>
        <end position="83"/>
    </location>
</feature>
<evidence type="ECO:0000256" key="1">
    <source>
        <dbReference type="SAM" id="Coils"/>
    </source>
</evidence>
<name>A0A820L6W4_9BILA</name>
<gene>
    <name evidence="2" type="ORF">KXQ929_LOCUS48462</name>
</gene>
<accession>A0A820L6W4</accession>
<dbReference type="Gene3D" id="1.25.10.20">
    <property type="entry name" value="Vitellinogen, superhelical"/>
    <property type="match status" value="1"/>
</dbReference>
<sequence>TKSSVDIASKKEVLAVFYLDSPTEDLVKQIVQSSNKLTAAQVPEFVVLAATILKSYKARQDNNKDANDKIKEFQKAISKFLKNPAKDSSNVTTAVLAAYAQLGVYDDQVRTLAANDKAPLEVQYQALNTIRHICDDFIDDANQVKIRTDLQSLLLKILQNKSNKNAVRVWAFEALFTSFIYNPEEDDSTLGDNLEKALSEILDQPLNQVSFFQSKSKDLITGFFCVIE</sequence>
<dbReference type="InterPro" id="IPR011030">
    <property type="entry name" value="Lipovitellin_superhlx_dom"/>
</dbReference>
<evidence type="ECO:0008006" key="4">
    <source>
        <dbReference type="Google" id="ProtNLM"/>
    </source>
</evidence>
<dbReference type="SUPFAM" id="SSF48371">
    <property type="entry name" value="ARM repeat"/>
    <property type="match status" value="1"/>
</dbReference>
<dbReference type="EMBL" id="CAJOBB010019056">
    <property type="protein sequence ID" value="CAF4354535.1"/>
    <property type="molecule type" value="Genomic_DNA"/>
</dbReference>
<evidence type="ECO:0000313" key="3">
    <source>
        <dbReference type="Proteomes" id="UP000663868"/>
    </source>
</evidence>
<dbReference type="Proteomes" id="UP000663868">
    <property type="component" value="Unassembled WGS sequence"/>
</dbReference>
<reference evidence="2" key="1">
    <citation type="submission" date="2021-02" db="EMBL/GenBank/DDBJ databases">
        <authorList>
            <person name="Nowell W R."/>
        </authorList>
    </citation>
    <scope>NUCLEOTIDE SEQUENCE</scope>
</reference>
<evidence type="ECO:0000313" key="2">
    <source>
        <dbReference type="EMBL" id="CAF4354535.1"/>
    </source>
</evidence>
<protein>
    <recommendedName>
        <fullName evidence="4">Vitellogenin</fullName>
    </recommendedName>
</protein>
<proteinExistence type="predicted"/>
<keyword evidence="1" id="KW-0175">Coiled coil</keyword>
<feature type="non-terminal residue" evidence="2">
    <location>
        <position position="1"/>
    </location>
</feature>
<dbReference type="AlphaFoldDB" id="A0A820L6W4"/>
<organism evidence="2 3">
    <name type="scientific">Adineta steineri</name>
    <dbReference type="NCBI Taxonomy" id="433720"/>
    <lineage>
        <taxon>Eukaryota</taxon>
        <taxon>Metazoa</taxon>
        <taxon>Spiralia</taxon>
        <taxon>Gnathifera</taxon>
        <taxon>Rotifera</taxon>
        <taxon>Eurotatoria</taxon>
        <taxon>Bdelloidea</taxon>
        <taxon>Adinetida</taxon>
        <taxon>Adinetidae</taxon>
        <taxon>Adineta</taxon>
    </lineage>
</organism>